<dbReference type="OrthoDB" id="2088152at2"/>
<comment type="caution">
    <text evidence="1">The sequence shown here is derived from an EMBL/GenBank/DDBJ whole genome shotgun (WGS) entry which is preliminary data.</text>
</comment>
<accession>A0A3E3K4S5</accession>
<dbReference type="SUPFAM" id="SSF56112">
    <property type="entry name" value="Protein kinase-like (PK-like)"/>
    <property type="match status" value="1"/>
</dbReference>
<evidence type="ECO:0000313" key="2">
    <source>
        <dbReference type="Proteomes" id="UP000261080"/>
    </source>
</evidence>
<dbReference type="Proteomes" id="UP000261080">
    <property type="component" value="Unassembled WGS sequence"/>
</dbReference>
<dbReference type="InterPro" id="IPR011009">
    <property type="entry name" value="Kinase-like_dom_sf"/>
</dbReference>
<evidence type="ECO:0008006" key="3">
    <source>
        <dbReference type="Google" id="ProtNLM"/>
    </source>
</evidence>
<keyword evidence="2" id="KW-1185">Reference proteome</keyword>
<gene>
    <name evidence="1" type="ORF">DW016_05440</name>
</gene>
<protein>
    <recommendedName>
        <fullName evidence="3">Aminoglycoside phosphotransferase domain-containing protein</fullName>
    </recommendedName>
</protein>
<dbReference type="GeneID" id="97193744"/>
<evidence type="ECO:0000313" key="1">
    <source>
        <dbReference type="EMBL" id="RGE88944.1"/>
    </source>
</evidence>
<reference evidence="1 2" key="1">
    <citation type="submission" date="2018-08" db="EMBL/GenBank/DDBJ databases">
        <title>A genome reference for cultivated species of the human gut microbiota.</title>
        <authorList>
            <person name="Zou Y."/>
            <person name="Xue W."/>
            <person name="Luo G."/>
        </authorList>
    </citation>
    <scope>NUCLEOTIDE SEQUENCE [LARGE SCALE GENOMIC DNA]</scope>
    <source>
        <strain evidence="1 2">AF37-2AT</strain>
    </source>
</reference>
<dbReference type="EMBL" id="QVLX01000002">
    <property type="protein sequence ID" value="RGE88944.1"/>
    <property type="molecule type" value="Genomic_DNA"/>
</dbReference>
<sequence length="374" mass="44249">MNVQNRYILKNNIDTASMPLFFTFTNREGKMWSIPYKNTSIGFEIYEPSGKKGILLKKYNCLLKSSVFRLFFKIELERIELTDSLMNILQRYYGENFEYSIFYGTPSVDQKITIQIYRGNSILGYCKIGQSMKVQKLFEYEASMLEFLNKKGVKNIPKKTFEGRVGKENVFLQSTQKQKGARTLHSFGKHHRIFIQELYTKTHEKCKFENTRLYKYIEFLNKNTGKLDVIYRKSILKAVKSIMDVYSNQLVDWGCVHGDFTPWNTCINKNIFFVFDFEYSLKNAPSDFDYWHFVLQTLIYEKKLSYDKIINYIKNLFSVTAFKEETIRNLILYLLYIISFYLMRGGSGDLEIAGFRARILLGVMELEKRLEEEQ</sequence>
<organism evidence="1 2">
    <name type="scientific">Sellimonas intestinalis</name>
    <dbReference type="NCBI Taxonomy" id="1653434"/>
    <lineage>
        <taxon>Bacteria</taxon>
        <taxon>Bacillati</taxon>
        <taxon>Bacillota</taxon>
        <taxon>Clostridia</taxon>
        <taxon>Lachnospirales</taxon>
        <taxon>Lachnospiraceae</taxon>
        <taxon>Sellimonas</taxon>
    </lineage>
</organism>
<dbReference type="AlphaFoldDB" id="A0A3E3K4S5"/>
<proteinExistence type="predicted"/>
<dbReference type="RefSeq" id="WP_053769515.1">
    <property type="nucleotide sequence ID" value="NZ_CATZPC010000012.1"/>
</dbReference>
<name>A0A3E3K4S5_9FIRM</name>